<keyword evidence="1" id="KW-0645">Protease</keyword>
<dbReference type="GO" id="GO:0006508">
    <property type="term" value="P:proteolysis"/>
    <property type="evidence" value="ECO:0007669"/>
    <property type="project" value="UniProtKB-KW"/>
</dbReference>
<dbReference type="Proteomes" id="UP000694680">
    <property type="component" value="Chromosome 4"/>
</dbReference>
<reference evidence="6" key="2">
    <citation type="submission" date="2025-08" db="UniProtKB">
        <authorList>
            <consortium name="Ensembl"/>
        </authorList>
    </citation>
    <scope>IDENTIFICATION</scope>
</reference>
<proteinExistence type="predicted"/>
<protein>
    <recommendedName>
        <fullName evidence="5">Peptidase S1 domain-containing protein</fullName>
    </recommendedName>
</protein>
<name>A0A8C5D5P0_GOUWI</name>
<reference evidence="6" key="3">
    <citation type="submission" date="2025-09" db="UniProtKB">
        <authorList>
            <consortium name="Ensembl"/>
        </authorList>
    </citation>
    <scope>IDENTIFICATION</scope>
</reference>
<dbReference type="InterPro" id="IPR009003">
    <property type="entry name" value="Peptidase_S1_PA"/>
</dbReference>
<dbReference type="InterPro" id="IPR001254">
    <property type="entry name" value="Trypsin_dom"/>
</dbReference>
<dbReference type="Ensembl" id="ENSGWIT00000000811.1">
    <property type="protein sequence ID" value="ENSGWIP00000000745.1"/>
    <property type="gene ID" value="ENSGWIG00000000469.1"/>
</dbReference>
<dbReference type="SMART" id="SM00020">
    <property type="entry name" value="Tryp_SPc"/>
    <property type="match status" value="1"/>
</dbReference>
<dbReference type="GO" id="GO:0004252">
    <property type="term" value="F:serine-type endopeptidase activity"/>
    <property type="evidence" value="ECO:0007669"/>
    <property type="project" value="InterPro"/>
</dbReference>
<feature type="domain" description="Peptidase S1" evidence="5">
    <location>
        <begin position="1"/>
        <end position="120"/>
    </location>
</feature>
<evidence type="ECO:0000313" key="7">
    <source>
        <dbReference type="Proteomes" id="UP000694680"/>
    </source>
</evidence>
<organism evidence="6 7">
    <name type="scientific">Gouania willdenowi</name>
    <name type="common">Blunt-snouted clingfish</name>
    <name type="synonym">Lepadogaster willdenowi</name>
    <dbReference type="NCBI Taxonomy" id="441366"/>
    <lineage>
        <taxon>Eukaryota</taxon>
        <taxon>Metazoa</taxon>
        <taxon>Chordata</taxon>
        <taxon>Craniata</taxon>
        <taxon>Vertebrata</taxon>
        <taxon>Euteleostomi</taxon>
        <taxon>Actinopterygii</taxon>
        <taxon>Neopterygii</taxon>
        <taxon>Teleostei</taxon>
        <taxon>Neoteleostei</taxon>
        <taxon>Acanthomorphata</taxon>
        <taxon>Ovalentaria</taxon>
        <taxon>Blenniimorphae</taxon>
        <taxon>Blenniiformes</taxon>
        <taxon>Gobiesocoidei</taxon>
        <taxon>Gobiesocidae</taxon>
        <taxon>Gobiesocinae</taxon>
        <taxon>Gouania</taxon>
    </lineage>
</organism>
<evidence type="ECO:0000256" key="3">
    <source>
        <dbReference type="ARBA" id="ARBA00022825"/>
    </source>
</evidence>
<evidence type="ECO:0000313" key="6">
    <source>
        <dbReference type="Ensembl" id="ENSGWIP00000000745.1"/>
    </source>
</evidence>
<dbReference type="Pfam" id="PF00089">
    <property type="entry name" value="Trypsin"/>
    <property type="match status" value="1"/>
</dbReference>
<dbReference type="PROSITE" id="PS50240">
    <property type="entry name" value="TRYPSIN_DOM"/>
    <property type="match status" value="1"/>
</dbReference>
<keyword evidence="3" id="KW-0720">Serine protease</keyword>
<dbReference type="AlphaFoldDB" id="A0A8C5D5P0"/>
<keyword evidence="7" id="KW-1185">Reference proteome</keyword>
<dbReference type="InterPro" id="IPR043504">
    <property type="entry name" value="Peptidase_S1_PA_chymotrypsin"/>
</dbReference>
<dbReference type="Gene3D" id="2.40.10.10">
    <property type="entry name" value="Trypsin-like serine proteases"/>
    <property type="match status" value="1"/>
</dbReference>
<evidence type="ECO:0000256" key="4">
    <source>
        <dbReference type="ARBA" id="ARBA00023157"/>
    </source>
</evidence>
<evidence type="ECO:0000259" key="5">
    <source>
        <dbReference type="PROSITE" id="PS50240"/>
    </source>
</evidence>
<keyword evidence="2" id="KW-0378">Hydrolase</keyword>
<accession>A0A8C5D5P0</accession>
<dbReference type="SUPFAM" id="SSF50494">
    <property type="entry name" value="Trypsin-like serine proteases"/>
    <property type="match status" value="1"/>
</dbReference>
<dbReference type="FunFam" id="2.40.10.10:FF:000036">
    <property type="entry name" value="Trypsin beta"/>
    <property type="match status" value="1"/>
</dbReference>
<dbReference type="PANTHER" id="PTHR24271:SF87">
    <property type="entry name" value="ARGININE ESTERASE-LIKE-RELATED"/>
    <property type="match status" value="1"/>
</dbReference>
<evidence type="ECO:0000256" key="1">
    <source>
        <dbReference type="ARBA" id="ARBA00022670"/>
    </source>
</evidence>
<sequence length="124" mass="13513">TARCLIASLRNMLHSVAGWGSIKTGGGSVNELYATDVSIINQKTCRKLWKNRLPANIICAGGYDSDKGFCQGDSGGPLVCDKMAVGIVSFNYRGNCSYPNKPNIYTDLSKHLPWVRAILKKKTC</sequence>
<keyword evidence="4" id="KW-1015">Disulfide bond</keyword>
<reference evidence="6" key="1">
    <citation type="submission" date="2020-06" db="EMBL/GenBank/DDBJ databases">
        <authorList>
            <consortium name="Wellcome Sanger Institute Data Sharing"/>
        </authorList>
    </citation>
    <scope>NUCLEOTIDE SEQUENCE [LARGE SCALE GENOMIC DNA]</scope>
</reference>
<dbReference type="PANTHER" id="PTHR24271">
    <property type="entry name" value="KALLIKREIN-RELATED"/>
    <property type="match status" value="1"/>
</dbReference>
<evidence type="ECO:0000256" key="2">
    <source>
        <dbReference type="ARBA" id="ARBA00022801"/>
    </source>
</evidence>